<evidence type="ECO:0000313" key="1">
    <source>
        <dbReference type="EMBL" id="KKN05106.1"/>
    </source>
</evidence>
<proteinExistence type="predicted"/>
<protein>
    <recommendedName>
        <fullName evidence="2">Cdc6 C-terminal domain-containing protein</fullName>
    </recommendedName>
</protein>
<organism evidence="1">
    <name type="scientific">marine sediment metagenome</name>
    <dbReference type="NCBI Taxonomy" id="412755"/>
    <lineage>
        <taxon>unclassified sequences</taxon>
        <taxon>metagenomes</taxon>
        <taxon>ecological metagenomes</taxon>
    </lineage>
</organism>
<evidence type="ECO:0008006" key="2">
    <source>
        <dbReference type="Google" id="ProtNLM"/>
    </source>
</evidence>
<name>A0A0F9PVM2_9ZZZZ</name>
<dbReference type="EMBL" id="LAZR01004841">
    <property type="protein sequence ID" value="KKN05106.1"/>
    <property type="molecule type" value="Genomic_DNA"/>
</dbReference>
<sequence length="134" mass="15283">MGRKLTEITQRMVLKLSIDSGRKGLLTIFKAYQVRILEYLWELQKDGQGKVASGKVWKHLIDTPEEMSRASVIFFLNDLVSLKLADYTTATGKGGHHRVYFMKYTEEEFWVWLADKVKETLLSASGIPGEQVTA</sequence>
<comment type="caution">
    <text evidence="1">The sequence shown here is derived from an EMBL/GenBank/DDBJ whole genome shotgun (WGS) entry which is preliminary data.</text>
</comment>
<reference evidence="1" key="1">
    <citation type="journal article" date="2015" name="Nature">
        <title>Complex archaea that bridge the gap between prokaryotes and eukaryotes.</title>
        <authorList>
            <person name="Spang A."/>
            <person name="Saw J.H."/>
            <person name="Jorgensen S.L."/>
            <person name="Zaremba-Niedzwiedzka K."/>
            <person name="Martijn J."/>
            <person name="Lind A.E."/>
            <person name="van Eijk R."/>
            <person name="Schleper C."/>
            <person name="Guy L."/>
            <person name="Ettema T.J."/>
        </authorList>
    </citation>
    <scope>NUCLEOTIDE SEQUENCE</scope>
</reference>
<accession>A0A0F9PVM2</accession>
<dbReference type="AlphaFoldDB" id="A0A0F9PVM2"/>
<gene>
    <name evidence="1" type="ORF">LCGC14_1090610</name>
</gene>